<evidence type="ECO:0000313" key="10">
    <source>
        <dbReference type="Proteomes" id="UP000243524"/>
    </source>
</evidence>
<dbReference type="EMBL" id="PJNH01000001">
    <property type="protein sequence ID" value="PKR79015.1"/>
    <property type="molecule type" value="Genomic_DNA"/>
</dbReference>
<feature type="binding site" description="axial binding residue" evidence="7">
    <location>
        <position position="60"/>
    </location>
    <ligand>
        <name>heme c</name>
        <dbReference type="ChEBI" id="CHEBI:61717"/>
    </ligand>
    <ligandPart>
        <name>Fe</name>
        <dbReference type="ChEBI" id="CHEBI:18248"/>
    </ligandPart>
</feature>
<accession>A0A2I0QXG9</accession>
<feature type="binding site" description="covalent" evidence="6">
    <location>
        <position position="59"/>
    </location>
    <ligand>
        <name>heme c</name>
        <dbReference type="ChEBI" id="CHEBI:61717"/>
    </ligand>
</feature>
<dbReference type="InterPro" id="IPR012218">
    <property type="entry name" value="Cyt_c_BACSU-c550-type"/>
</dbReference>
<sequence length="129" mass="13745">MKKNAVIPFALIALLGIVAMVVMSGVGLSQMDQAEGNESEDTEESMEPEDIYQANCMQCHGENLEGGTGPNLQDVGDRYSLEKVQDIIANGVEGSNIMTGDYATNEEAEILAAWLVEGESGGEGEESEE</sequence>
<protein>
    <submittedName>
        <fullName evidence="9">Cytochrome C</fullName>
    </submittedName>
</protein>
<dbReference type="OrthoDB" id="7933886at2"/>
<keyword evidence="3 7" id="KW-0479">Metal-binding</keyword>
<comment type="PTM">
    <text evidence="6">Binds 1 heme c group covalently per subunit.</text>
</comment>
<feature type="binding site" description="covalent" evidence="6">
    <location>
        <position position="56"/>
    </location>
    <ligand>
        <name>heme c</name>
        <dbReference type="ChEBI" id="CHEBI:61717"/>
    </ligand>
</feature>
<evidence type="ECO:0000256" key="3">
    <source>
        <dbReference type="ARBA" id="ARBA00022723"/>
    </source>
</evidence>
<dbReference type="PANTHER" id="PTHR37823">
    <property type="entry name" value="CYTOCHROME C-553-LIKE"/>
    <property type="match status" value="1"/>
</dbReference>
<dbReference type="Pfam" id="PF13442">
    <property type="entry name" value="Cytochrome_CBB3"/>
    <property type="match status" value="1"/>
</dbReference>
<dbReference type="Gene3D" id="1.10.760.10">
    <property type="entry name" value="Cytochrome c-like domain"/>
    <property type="match status" value="1"/>
</dbReference>
<evidence type="ECO:0000256" key="5">
    <source>
        <dbReference type="ARBA" id="ARBA00023004"/>
    </source>
</evidence>
<dbReference type="InterPro" id="IPR054780">
    <property type="entry name" value="Cytochro_C550_firm"/>
</dbReference>
<feature type="binding site" description="axial binding residue" evidence="7">
    <location>
        <position position="98"/>
    </location>
    <ligand>
        <name>heme c</name>
        <dbReference type="ChEBI" id="CHEBI:61717"/>
    </ligand>
    <ligandPart>
        <name>Fe</name>
        <dbReference type="ChEBI" id="CHEBI:18248"/>
    </ligandPart>
</feature>
<evidence type="ECO:0000259" key="8">
    <source>
        <dbReference type="PROSITE" id="PS51007"/>
    </source>
</evidence>
<organism evidence="9 10">
    <name type="scientific">Halalkalibacillus sediminis</name>
    <dbReference type="NCBI Taxonomy" id="2018042"/>
    <lineage>
        <taxon>Bacteria</taxon>
        <taxon>Bacillati</taxon>
        <taxon>Bacillota</taxon>
        <taxon>Bacilli</taxon>
        <taxon>Bacillales</taxon>
        <taxon>Bacillaceae</taxon>
        <taxon>Halalkalibacillus</taxon>
    </lineage>
</organism>
<dbReference type="SUPFAM" id="SSF46626">
    <property type="entry name" value="Cytochrome c"/>
    <property type="match status" value="1"/>
</dbReference>
<name>A0A2I0QXG9_9BACI</name>
<keyword evidence="5 7" id="KW-0408">Iron</keyword>
<dbReference type="GO" id="GO:0020037">
    <property type="term" value="F:heme binding"/>
    <property type="evidence" value="ECO:0007669"/>
    <property type="project" value="InterPro"/>
</dbReference>
<evidence type="ECO:0000256" key="4">
    <source>
        <dbReference type="ARBA" id="ARBA00022982"/>
    </source>
</evidence>
<dbReference type="GO" id="GO:0009055">
    <property type="term" value="F:electron transfer activity"/>
    <property type="evidence" value="ECO:0007669"/>
    <property type="project" value="InterPro"/>
</dbReference>
<dbReference type="NCBIfam" id="NF045773">
    <property type="entry name" value="cytochro_C550"/>
    <property type="match status" value="1"/>
</dbReference>
<dbReference type="PIRSF" id="PIRSF000025">
    <property type="entry name" value="Cytc_Bsub_c550"/>
    <property type="match status" value="1"/>
</dbReference>
<gene>
    <name evidence="9" type="ORF">CEY16_04500</name>
</gene>
<keyword evidence="4" id="KW-0249">Electron transport</keyword>
<evidence type="ECO:0000256" key="2">
    <source>
        <dbReference type="ARBA" id="ARBA00022617"/>
    </source>
</evidence>
<evidence type="ECO:0000256" key="7">
    <source>
        <dbReference type="PIRSR" id="PIRSR000025-2"/>
    </source>
</evidence>
<evidence type="ECO:0000256" key="1">
    <source>
        <dbReference type="ARBA" id="ARBA00022448"/>
    </source>
</evidence>
<keyword evidence="2 6" id="KW-0349">Heme</keyword>
<evidence type="ECO:0000313" key="9">
    <source>
        <dbReference type="EMBL" id="PKR79015.1"/>
    </source>
</evidence>
<feature type="domain" description="Cytochrome c" evidence="8">
    <location>
        <begin position="43"/>
        <end position="119"/>
    </location>
</feature>
<proteinExistence type="predicted"/>
<comment type="caution">
    <text evidence="9">The sequence shown here is derived from an EMBL/GenBank/DDBJ whole genome shotgun (WGS) entry which is preliminary data.</text>
</comment>
<keyword evidence="1" id="KW-0813">Transport</keyword>
<dbReference type="PROSITE" id="PS51007">
    <property type="entry name" value="CYTC"/>
    <property type="match status" value="1"/>
</dbReference>
<keyword evidence="10" id="KW-1185">Reference proteome</keyword>
<dbReference type="GO" id="GO:0005506">
    <property type="term" value="F:iron ion binding"/>
    <property type="evidence" value="ECO:0007669"/>
    <property type="project" value="InterPro"/>
</dbReference>
<dbReference type="Proteomes" id="UP000243524">
    <property type="component" value="Unassembled WGS sequence"/>
</dbReference>
<dbReference type="InterPro" id="IPR009056">
    <property type="entry name" value="Cyt_c-like_dom"/>
</dbReference>
<dbReference type="AlphaFoldDB" id="A0A2I0QXG9"/>
<dbReference type="GO" id="GO:0016020">
    <property type="term" value="C:membrane"/>
    <property type="evidence" value="ECO:0007669"/>
    <property type="project" value="InterPro"/>
</dbReference>
<reference evidence="9 10" key="1">
    <citation type="submission" date="2017-06" db="EMBL/GenBank/DDBJ databases">
        <title>the draft geome sequence of Illustriluteabacillus marina B3227.</title>
        <authorList>
            <person name="He R.-H."/>
            <person name="Du Z.-J."/>
        </authorList>
    </citation>
    <scope>NUCLEOTIDE SEQUENCE [LARGE SCALE GENOMIC DNA]</scope>
    <source>
        <strain evidence="9 10">B3227</strain>
    </source>
</reference>
<dbReference type="RefSeq" id="WP_101330759.1">
    <property type="nucleotide sequence ID" value="NZ_PJNH01000001.1"/>
</dbReference>
<dbReference type="PANTHER" id="PTHR37823:SF4">
    <property type="entry name" value="MENAQUINOL-CYTOCHROME C REDUCTASE CYTOCHROME B_C SUBUNIT"/>
    <property type="match status" value="1"/>
</dbReference>
<dbReference type="InterPro" id="IPR051811">
    <property type="entry name" value="Cytochrome_c550/c551-like"/>
</dbReference>
<dbReference type="InterPro" id="IPR036909">
    <property type="entry name" value="Cyt_c-like_dom_sf"/>
</dbReference>
<evidence type="ECO:0000256" key="6">
    <source>
        <dbReference type="PIRSR" id="PIRSR000025-1"/>
    </source>
</evidence>